<dbReference type="InterPro" id="IPR012471">
    <property type="entry name" value="DUF1690"/>
</dbReference>
<dbReference type="AlphaFoldDB" id="A0A2C5YDI5"/>
<organism evidence="1 2">
    <name type="scientific">Ophiocordyceps australis</name>
    <dbReference type="NCBI Taxonomy" id="1399860"/>
    <lineage>
        <taxon>Eukaryota</taxon>
        <taxon>Fungi</taxon>
        <taxon>Dikarya</taxon>
        <taxon>Ascomycota</taxon>
        <taxon>Pezizomycotina</taxon>
        <taxon>Sordariomycetes</taxon>
        <taxon>Hypocreomycetidae</taxon>
        <taxon>Hypocreales</taxon>
        <taxon>Ophiocordycipitaceae</taxon>
        <taxon>Ophiocordyceps</taxon>
    </lineage>
</organism>
<evidence type="ECO:0000313" key="2">
    <source>
        <dbReference type="Proteomes" id="UP000226192"/>
    </source>
</evidence>
<dbReference type="EMBL" id="NJET01000014">
    <property type="protein sequence ID" value="PHH65766.1"/>
    <property type="molecule type" value="Genomic_DNA"/>
</dbReference>
<proteinExistence type="predicted"/>
<evidence type="ECO:0000313" key="1">
    <source>
        <dbReference type="EMBL" id="PHH65766.1"/>
    </source>
</evidence>
<keyword evidence="2" id="KW-1185">Reference proteome</keyword>
<reference evidence="1 2" key="1">
    <citation type="submission" date="2017-06" db="EMBL/GenBank/DDBJ databases">
        <title>Ant-infecting Ophiocordyceps genomes reveal a high diversity of potential behavioral manipulation genes and a possible major role for enterotoxins.</title>
        <authorList>
            <person name="De Bekker C."/>
            <person name="Evans H.C."/>
            <person name="Brachmann A."/>
            <person name="Hughes D.P."/>
        </authorList>
    </citation>
    <scope>NUCLEOTIDE SEQUENCE [LARGE SCALE GENOMIC DNA]</scope>
    <source>
        <strain evidence="1 2">Map64</strain>
    </source>
</reference>
<name>A0A2C5YDI5_9HYPO</name>
<dbReference type="Pfam" id="PF07956">
    <property type="entry name" value="DUF1690"/>
    <property type="match status" value="1"/>
</dbReference>
<dbReference type="Proteomes" id="UP000226192">
    <property type="component" value="Unassembled WGS sequence"/>
</dbReference>
<protein>
    <recommendedName>
        <fullName evidence="3">Altered inheritance of mitochondria protein 13, mitochondrial</fullName>
    </recommendedName>
</protein>
<sequence length="168" mass="18996">MGAKQSKQDAPGAFEWKASGPPKVSLDLIEKLQSNAETDASRTRLFDQHVQMLVADELKRQGKRETEVLREAHDKIAAAAALVAEKKGDKDGGPSHSLVSQEVEALWQKLDERKKVRDLPEAVDKARNEVVRCLRENDRRPLDCWQEVQRFKAEVKGLEKKWVDKVAS</sequence>
<accession>A0A2C5YDI5</accession>
<gene>
    <name evidence="1" type="ORF">CDD81_1493</name>
</gene>
<dbReference type="OrthoDB" id="5544375at2759"/>
<evidence type="ECO:0008006" key="3">
    <source>
        <dbReference type="Google" id="ProtNLM"/>
    </source>
</evidence>
<comment type="caution">
    <text evidence="1">The sequence shown here is derived from an EMBL/GenBank/DDBJ whole genome shotgun (WGS) entry which is preliminary data.</text>
</comment>